<protein>
    <submittedName>
        <fullName evidence="1">Uncharacterized protein</fullName>
    </submittedName>
</protein>
<evidence type="ECO:0000313" key="1">
    <source>
        <dbReference type="EMBL" id="TWT73876.1"/>
    </source>
</evidence>
<proteinExistence type="predicted"/>
<gene>
    <name evidence="1" type="ORF">CA85_07580</name>
</gene>
<keyword evidence="2" id="KW-1185">Reference proteome</keyword>
<dbReference type="AlphaFoldDB" id="A0A5C5YDR7"/>
<evidence type="ECO:0000313" key="2">
    <source>
        <dbReference type="Proteomes" id="UP000318053"/>
    </source>
</evidence>
<reference evidence="1 2" key="1">
    <citation type="submission" date="2019-02" db="EMBL/GenBank/DDBJ databases">
        <title>Deep-cultivation of Planctomycetes and their phenomic and genomic characterization uncovers novel biology.</title>
        <authorList>
            <person name="Wiegand S."/>
            <person name="Jogler M."/>
            <person name="Boedeker C."/>
            <person name="Pinto D."/>
            <person name="Vollmers J."/>
            <person name="Rivas-Marin E."/>
            <person name="Kohn T."/>
            <person name="Peeters S.H."/>
            <person name="Heuer A."/>
            <person name="Rast P."/>
            <person name="Oberbeckmann S."/>
            <person name="Bunk B."/>
            <person name="Jeske O."/>
            <person name="Meyerdierks A."/>
            <person name="Storesund J.E."/>
            <person name="Kallscheuer N."/>
            <person name="Luecker S."/>
            <person name="Lage O.M."/>
            <person name="Pohl T."/>
            <person name="Merkel B.J."/>
            <person name="Hornburger P."/>
            <person name="Mueller R.-W."/>
            <person name="Bruemmer F."/>
            <person name="Labrenz M."/>
            <person name="Spormann A.M."/>
            <person name="Op Den Camp H."/>
            <person name="Overmann J."/>
            <person name="Amann R."/>
            <person name="Jetten M.S.M."/>
            <person name="Mascher T."/>
            <person name="Medema M.H."/>
            <person name="Devos D.P."/>
            <person name="Kaster A.-K."/>
            <person name="Ovreas L."/>
            <person name="Rohde M."/>
            <person name="Galperin M.Y."/>
            <person name="Jogler C."/>
        </authorList>
    </citation>
    <scope>NUCLEOTIDE SEQUENCE [LARGE SCALE GENOMIC DNA]</scope>
    <source>
        <strain evidence="1 2">CA85</strain>
    </source>
</reference>
<name>A0A5C5YDR7_9BACT</name>
<accession>A0A5C5YDR7</accession>
<organism evidence="1 2">
    <name type="scientific">Allorhodopirellula solitaria</name>
    <dbReference type="NCBI Taxonomy" id="2527987"/>
    <lineage>
        <taxon>Bacteria</taxon>
        <taxon>Pseudomonadati</taxon>
        <taxon>Planctomycetota</taxon>
        <taxon>Planctomycetia</taxon>
        <taxon>Pirellulales</taxon>
        <taxon>Pirellulaceae</taxon>
        <taxon>Allorhodopirellula</taxon>
    </lineage>
</organism>
<sequence>MLDREAINVESIVVENGFAHGCSPIRVGGGWIQEASKILRSDLVQRIDLADVGSNRCGDDFEFDGLFVDEFAVEGEPHGRF</sequence>
<dbReference type="EMBL" id="SJPK01000002">
    <property type="protein sequence ID" value="TWT73876.1"/>
    <property type="molecule type" value="Genomic_DNA"/>
</dbReference>
<comment type="caution">
    <text evidence="1">The sequence shown here is derived from an EMBL/GenBank/DDBJ whole genome shotgun (WGS) entry which is preliminary data.</text>
</comment>
<dbReference type="Proteomes" id="UP000318053">
    <property type="component" value="Unassembled WGS sequence"/>
</dbReference>